<reference evidence="4" key="1">
    <citation type="submission" date="2021-03" db="EMBL/GenBank/DDBJ databases">
        <title>Assistant Professor.</title>
        <authorList>
            <person name="Huq M.A."/>
        </authorList>
    </citation>
    <scope>NUCLEOTIDE SEQUENCE [LARGE SCALE GENOMIC DNA]</scope>
    <source>
        <strain evidence="4">MAH-28</strain>
    </source>
</reference>
<dbReference type="RefSeq" id="WP_209146067.1">
    <property type="nucleotide sequence ID" value="NZ_JAGHKP010000002.1"/>
</dbReference>
<dbReference type="SUPFAM" id="SSF51735">
    <property type="entry name" value="NAD(P)-binding Rossmann-fold domains"/>
    <property type="match status" value="1"/>
</dbReference>
<proteinExistence type="inferred from homology"/>
<dbReference type="Proteomes" id="UP000679126">
    <property type="component" value="Unassembled WGS sequence"/>
</dbReference>
<dbReference type="PRINTS" id="PR00081">
    <property type="entry name" value="GDHRDH"/>
</dbReference>
<dbReference type="EMBL" id="JAGHKP010000002">
    <property type="protein sequence ID" value="MBO9153093.1"/>
    <property type="molecule type" value="Genomic_DNA"/>
</dbReference>
<organism evidence="3 4">
    <name type="scientific">Chitinophaga chungangae</name>
    <dbReference type="NCBI Taxonomy" id="2821488"/>
    <lineage>
        <taxon>Bacteria</taxon>
        <taxon>Pseudomonadati</taxon>
        <taxon>Bacteroidota</taxon>
        <taxon>Chitinophagia</taxon>
        <taxon>Chitinophagales</taxon>
        <taxon>Chitinophagaceae</taxon>
        <taxon>Chitinophaga</taxon>
    </lineage>
</organism>
<evidence type="ECO:0000256" key="1">
    <source>
        <dbReference type="ARBA" id="ARBA00006484"/>
    </source>
</evidence>
<dbReference type="InterPro" id="IPR020904">
    <property type="entry name" value="Sc_DH/Rdtase_CS"/>
</dbReference>
<sequence length="250" mass="25743">MEQLFSGKVAVVTGAGSGIGEATALLYAASGAKVIVSDVNEKGGNSVTEVIRKAGGDAQFEKCDVSKPAECERLVNAALKHYGRLDVACNNAGIGGEQALIADMSVEGFDKVIAVNLASIFYCMKSQIPAMLENGGGAIVNMSSILGQVGFAHSAGYVAAKHGVVGLTQNAGIEYSARGIRVNAVGPGFIDTPLLAQAPPEMKAALVSKHPIGRLGRAEEVAELVIWLSSEKASFVTGAYYPVDGAYLAP</sequence>
<name>A0ABS3YEK3_9BACT</name>
<dbReference type="PANTHER" id="PTHR24321:SF8">
    <property type="entry name" value="ESTRADIOL 17-BETA-DEHYDROGENASE 8-RELATED"/>
    <property type="match status" value="1"/>
</dbReference>
<gene>
    <name evidence="3" type="ORF">J7I43_12780</name>
</gene>
<keyword evidence="2" id="KW-0560">Oxidoreductase</keyword>
<dbReference type="Pfam" id="PF13561">
    <property type="entry name" value="adh_short_C2"/>
    <property type="match status" value="1"/>
</dbReference>
<comment type="caution">
    <text evidence="3">The sequence shown here is derived from an EMBL/GenBank/DDBJ whole genome shotgun (WGS) entry which is preliminary data.</text>
</comment>
<dbReference type="InterPro" id="IPR036291">
    <property type="entry name" value="NAD(P)-bd_dom_sf"/>
</dbReference>
<dbReference type="NCBIfam" id="NF005559">
    <property type="entry name" value="PRK07231.1"/>
    <property type="match status" value="1"/>
</dbReference>
<keyword evidence="4" id="KW-1185">Reference proteome</keyword>
<comment type="similarity">
    <text evidence="1">Belongs to the short-chain dehydrogenases/reductases (SDR) family.</text>
</comment>
<dbReference type="PROSITE" id="PS00061">
    <property type="entry name" value="ADH_SHORT"/>
    <property type="match status" value="1"/>
</dbReference>
<dbReference type="Gene3D" id="3.40.50.720">
    <property type="entry name" value="NAD(P)-binding Rossmann-like Domain"/>
    <property type="match status" value="1"/>
</dbReference>
<evidence type="ECO:0000313" key="3">
    <source>
        <dbReference type="EMBL" id="MBO9153093.1"/>
    </source>
</evidence>
<evidence type="ECO:0000313" key="4">
    <source>
        <dbReference type="Proteomes" id="UP000679126"/>
    </source>
</evidence>
<dbReference type="PRINTS" id="PR00080">
    <property type="entry name" value="SDRFAMILY"/>
</dbReference>
<dbReference type="InterPro" id="IPR002347">
    <property type="entry name" value="SDR_fam"/>
</dbReference>
<evidence type="ECO:0000256" key="2">
    <source>
        <dbReference type="ARBA" id="ARBA00023002"/>
    </source>
</evidence>
<accession>A0ABS3YEK3</accession>
<dbReference type="PANTHER" id="PTHR24321">
    <property type="entry name" value="DEHYDROGENASES, SHORT CHAIN"/>
    <property type="match status" value="1"/>
</dbReference>
<protein>
    <submittedName>
        <fullName evidence="3">SDR family oxidoreductase</fullName>
    </submittedName>
</protein>